<gene>
    <name evidence="1" type="ORF">GCM10017581_089720</name>
</gene>
<name>A0A9W6KVL6_9ACTN</name>
<organism evidence="1 2">
    <name type="scientific">Dactylosporangium matsuzakiense</name>
    <dbReference type="NCBI Taxonomy" id="53360"/>
    <lineage>
        <taxon>Bacteria</taxon>
        <taxon>Bacillati</taxon>
        <taxon>Actinomycetota</taxon>
        <taxon>Actinomycetes</taxon>
        <taxon>Micromonosporales</taxon>
        <taxon>Micromonosporaceae</taxon>
        <taxon>Dactylosporangium</taxon>
    </lineage>
</organism>
<evidence type="ECO:0000313" key="1">
    <source>
        <dbReference type="EMBL" id="GLL07220.1"/>
    </source>
</evidence>
<reference evidence="1" key="2">
    <citation type="submission" date="2023-01" db="EMBL/GenBank/DDBJ databases">
        <authorList>
            <person name="Sun Q."/>
            <person name="Evtushenko L."/>
        </authorList>
    </citation>
    <scope>NUCLEOTIDE SEQUENCE</scope>
    <source>
        <strain evidence="1">VKM Ac-1321</strain>
    </source>
</reference>
<reference evidence="1" key="1">
    <citation type="journal article" date="2014" name="Int. J. Syst. Evol. Microbiol.">
        <title>Complete genome sequence of Corynebacterium casei LMG S-19264T (=DSM 44701T), isolated from a smear-ripened cheese.</title>
        <authorList>
            <consortium name="US DOE Joint Genome Institute (JGI-PGF)"/>
            <person name="Walter F."/>
            <person name="Albersmeier A."/>
            <person name="Kalinowski J."/>
            <person name="Ruckert C."/>
        </authorList>
    </citation>
    <scope>NUCLEOTIDE SEQUENCE</scope>
    <source>
        <strain evidence="1">VKM Ac-1321</strain>
    </source>
</reference>
<comment type="caution">
    <text evidence="1">The sequence shown here is derived from an EMBL/GenBank/DDBJ whole genome shotgun (WGS) entry which is preliminary data.</text>
</comment>
<dbReference type="AlphaFoldDB" id="A0A9W6KVL6"/>
<dbReference type="EMBL" id="BSFP01000089">
    <property type="protein sequence ID" value="GLL07220.1"/>
    <property type="molecule type" value="Genomic_DNA"/>
</dbReference>
<dbReference type="RefSeq" id="WP_271190063.1">
    <property type="nucleotide sequence ID" value="NZ_BSFP01000089.1"/>
</dbReference>
<evidence type="ECO:0000313" key="2">
    <source>
        <dbReference type="Proteomes" id="UP001143480"/>
    </source>
</evidence>
<protein>
    <submittedName>
        <fullName evidence="1">Uncharacterized protein</fullName>
    </submittedName>
</protein>
<proteinExistence type="predicted"/>
<accession>A0A9W6KVL6</accession>
<dbReference type="SUPFAM" id="SSF56112">
    <property type="entry name" value="Protein kinase-like (PK-like)"/>
    <property type="match status" value="1"/>
</dbReference>
<dbReference type="Proteomes" id="UP001143480">
    <property type="component" value="Unassembled WGS sequence"/>
</dbReference>
<dbReference type="InterPro" id="IPR011009">
    <property type="entry name" value="Kinase-like_dom_sf"/>
</dbReference>
<keyword evidence="2" id="KW-1185">Reference proteome</keyword>
<sequence length="358" mass="37553">MSDHRSADARTLQPNARLPLASEPAALQRIADALLDHAGPGTPGRRGDGQPLIVDGERVGVVRPLQRTVLRHIARIELPGAPSLVWKRVMGPLRAETATLAALQPRHRAPGPAGMRGAATTVPVPALLAVARGPLADGLLLEDLGTPGPLPPHAWPATVRAIHATPVPAGLTVVDGAYLASLPARALAHLDALRADGVDRWPHSDRIAADLEELRRLGQHRSGGATIGPFGLCHGHLTPEALFTTTDGTVRVLGWGRACHGPGLLDLLGSLPLGTGSIDDAVDAHDGVLGAYLDHGGHPTAGHDRGGLPAARWAAGWYRVLHAERILATVAGWLDEPTDADHQREVGQLLTEAVQCLY</sequence>